<dbReference type="RefSeq" id="WP_166638057.1">
    <property type="nucleotide sequence ID" value="NZ_SNWX01000030.1"/>
</dbReference>
<feature type="compositionally biased region" description="Gly residues" evidence="2">
    <location>
        <begin position="44"/>
        <end position="64"/>
    </location>
</feature>
<feature type="region of interest" description="Disordered" evidence="2">
    <location>
        <begin position="29"/>
        <end position="95"/>
    </location>
</feature>
<evidence type="ECO:0008006" key="5">
    <source>
        <dbReference type="Google" id="ProtNLM"/>
    </source>
</evidence>
<dbReference type="AlphaFoldDB" id="A0A4V3CDQ9"/>
<evidence type="ECO:0000313" key="3">
    <source>
        <dbReference type="EMBL" id="TDO78275.1"/>
    </source>
</evidence>
<organism evidence="3 4">
    <name type="scientific">Halanaerobium saccharolyticum</name>
    <dbReference type="NCBI Taxonomy" id="43595"/>
    <lineage>
        <taxon>Bacteria</taxon>
        <taxon>Bacillati</taxon>
        <taxon>Bacillota</taxon>
        <taxon>Clostridia</taxon>
        <taxon>Halanaerobiales</taxon>
        <taxon>Halanaerobiaceae</taxon>
        <taxon>Halanaerobium</taxon>
    </lineage>
</organism>
<reference evidence="3 4" key="1">
    <citation type="submission" date="2019-03" db="EMBL/GenBank/DDBJ databases">
        <title>Subsurface microbial communities from deep shales in Ohio and West Virginia, USA.</title>
        <authorList>
            <person name="Wrighton K."/>
        </authorList>
    </citation>
    <scope>NUCLEOTIDE SEQUENCE [LARGE SCALE GENOMIC DNA]</scope>
    <source>
        <strain evidence="3 4">MA284_T2</strain>
    </source>
</reference>
<gene>
    <name evidence="3" type="ORF">DFR79_13017</name>
</gene>
<evidence type="ECO:0000256" key="2">
    <source>
        <dbReference type="SAM" id="MobiDB-lite"/>
    </source>
</evidence>
<dbReference type="InterPro" id="IPR035205">
    <property type="entry name" value="DUF5320"/>
</dbReference>
<evidence type="ECO:0000256" key="1">
    <source>
        <dbReference type="SAM" id="Coils"/>
    </source>
</evidence>
<protein>
    <recommendedName>
        <fullName evidence="5">DUF5320 domain-containing protein</fullName>
    </recommendedName>
</protein>
<proteinExistence type="predicted"/>
<sequence length="126" mass="13516">MPRGNRRGPEGACQMTGRGLGYCAGNDQPGFTADTAPQRAGRGFRNGSGQGPRFGRGQGRGRGIGHARAAVGRGRGAYHQPAENEAEDLNSPESRNREITRLENLANTLSSELEIVKNKIDELKNN</sequence>
<dbReference type="Pfam" id="PF17253">
    <property type="entry name" value="DUF5320"/>
    <property type="match status" value="1"/>
</dbReference>
<feature type="coiled-coil region" evidence="1">
    <location>
        <begin position="99"/>
        <end position="126"/>
    </location>
</feature>
<dbReference type="Proteomes" id="UP000295064">
    <property type="component" value="Unassembled WGS sequence"/>
</dbReference>
<dbReference type="EMBL" id="SNWX01000030">
    <property type="protein sequence ID" value="TDO78275.1"/>
    <property type="molecule type" value="Genomic_DNA"/>
</dbReference>
<comment type="caution">
    <text evidence="3">The sequence shown here is derived from an EMBL/GenBank/DDBJ whole genome shotgun (WGS) entry which is preliminary data.</text>
</comment>
<keyword evidence="1" id="KW-0175">Coiled coil</keyword>
<accession>A0A4V3CDQ9</accession>
<name>A0A4V3CDQ9_9FIRM</name>
<evidence type="ECO:0000313" key="4">
    <source>
        <dbReference type="Proteomes" id="UP000295064"/>
    </source>
</evidence>